<dbReference type="STRING" id="910347.SAMN05421773_112160"/>
<dbReference type="AlphaFoldDB" id="A0A1I1R3G5"/>
<dbReference type="EMBL" id="FOLM01000012">
    <property type="protein sequence ID" value="SFD28839.1"/>
    <property type="molecule type" value="Genomic_DNA"/>
</dbReference>
<name>A0A1I1R3G5_9ACTN</name>
<evidence type="ECO:0000313" key="2">
    <source>
        <dbReference type="EMBL" id="SFD28839.1"/>
    </source>
</evidence>
<dbReference type="RefSeq" id="WP_093840434.1">
    <property type="nucleotide sequence ID" value="NZ_FOLM01000012.1"/>
</dbReference>
<accession>A0A1I1R3G5</accession>
<reference evidence="2 3" key="1">
    <citation type="submission" date="2016-10" db="EMBL/GenBank/DDBJ databases">
        <authorList>
            <person name="de Groot N.N."/>
        </authorList>
    </citation>
    <scope>NUCLEOTIDE SEQUENCE [LARGE SCALE GENOMIC DNA]</scope>
    <source>
        <strain evidence="2 3">CGMCC 4.5739</strain>
    </source>
</reference>
<dbReference type="Proteomes" id="UP000199207">
    <property type="component" value="Unassembled WGS sequence"/>
</dbReference>
<evidence type="ECO:0000256" key="1">
    <source>
        <dbReference type="SAM" id="MobiDB-lite"/>
    </source>
</evidence>
<sequence length="156" mass="16512">MRPQRFMDFAVRTYSAAGLEAEPWQDGTKRPFGVRVRLPGGGQIWHAVTAAAPPGEDYAAPEQPVEKEAPAPVPLPALGNGPVPVPAAEQYLAALLTNAGSLEIIRAYGYSGREASSQNPGLGVEFHSGGKIHCVFVHAARAGQQRGQEYALPGEI</sequence>
<feature type="region of interest" description="Disordered" evidence="1">
    <location>
        <begin position="53"/>
        <end position="73"/>
    </location>
</feature>
<organism evidence="2 3">
    <name type="scientific">Streptomyces aidingensis</name>
    <dbReference type="NCBI Taxonomy" id="910347"/>
    <lineage>
        <taxon>Bacteria</taxon>
        <taxon>Bacillati</taxon>
        <taxon>Actinomycetota</taxon>
        <taxon>Actinomycetes</taxon>
        <taxon>Kitasatosporales</taxon>
        <taxon>Streptomycetaceae</taxon>
        <taxon>Streptomyces</taxon>
    </lineage>
</organism>
<gene>
    <name evidence="2" type="ORF">SAMN05421773_112160</name>
</gene>
<keyword evidence="3" id="KW-1185">Reference proteome</keyword>
<evidence type="ECO:0000313" key="3">
    <source>
        <dbReference type="Proteomes" id="UP000199207"/>
    </source>
</evidence>
<protein>
    <submittedName>
        <fullName evidence="2">Uncharacterized protein</fullName>
    </submittedName>
</protein>
<dbReference type="OrthoDB" id="4350490at2"/>
<proteinExistence type="predicted"/>